<evidence type="ECO:0000313" key="3">
    <source>
        <dbReference type="Proteomes" id="UP000774000"/>
    </source>
</evidence>
<protein>
    <recommendedName>
        <fullName evidence="4">DUF116 domain-containing protein</fullName>
    </recommendedName>
</protein>
<feature type="transmembrane region" description="Helical" evidence="1">
    <location>
        <begin position="12"/>
        <end position="34"/>
    </location>
</feature>
<dbReference type="InterPro" id="IPR002829">
    <property type="entry name" value="DUF116"/>
</dbReference>
<dbReference type="EMBL" id="JAFBDQ010000001">
    <property type="protein sequence ID" value="MBM7555509.1"/>
    <property type="molecule type" value="Genomic_DNA"/>
</dbReference>
<keyword evidence="3" id="KW-1185">Reference proteome</keyword>
<gene>
    <name evidence="2" type="ORF">JOC47_000333</name>
</gene>
<name>A0A938XQ59_9FIRM</name>
<evidence type="ECO:0008006" key="4">
    <source>
        <dbReference type="Google" id="ProtNLM"/>
    </source>
</evidence>
<comment type="caution">
    <text evidence="2">The sequence shown here is derived from an EMBL/GenBank/DDBJ whole genome shotgun (WGS) entry which is preliminary data.</text>
</comment>
<evidence type="ECO:0000313" key="2">
    <source>
        <dbReference type="EMBL" id="MBM7555509.1"/>
    </source>
</evidence>
<sequence>MLQFNLWSQLTLVVIGVALVGLALILLIGTMGIILTMRLNRPIKLLIIPTKIVISYIVPVVIQIASWFGMDKERVQNSFIQISNQLINPEEISVAAEDLLILMPHCIQLADCSYRVTSDINNCQRCGGCQVDDIIALKEKYGVHLAFATGGTLARKIIKETRPKAIVAVACERDLSSGIQDVYPLPVIGVVNLRPNGPCYNTKVELDKLEAAVKRLLEEQ</sequence>
<dbReference type="Pfam" id="PF01976">
    <property type="entry name" value="DUF116"/>
    <property type="match status" value="1"/>
</dbReference>
<evidence type="ECO:0000256" key="1">
    <source>
        <dbReference type="SAM" id="Phobius"/>
    </source>
</evidence>
<keyword evidence="1" id="KW-1133">Transmembrane helix</keyword>
<dbReference type="PANTHER" id="PTHR43801">
    <property type="entry name" value="NUCLEOTIDE-BINDING PROTEIN-RELATED"/>
    <property type="match status" value="1"/>
</dbReference>
<feature type="transmembrane region" description="Helical" evidence="1">
    <location>
        <begin position="46"/>
        <end position="70"/>
    </location>
</feature>
<proteinExistence type="predicted"/>
<reference evidence="2" key="1">
    <citation type="submission" date="2021-01" db="EMBL/GenBank/DDBJ databases">
        <title>Genomic Encyclopedia of Type Strains, Phase IV (KMG-IV): sequencing the most valuable type-strain genomes for metagenomic binning, comparative biology and taxonomic classification.</title>
        <authorList>
            <person name="Goeker M."/>
        </authorList>
    </citation>
    <scope>NUCLEOTIDE SEQUENCE</scope>
    <source>
        <strain evidence="2">DSM 23230</strain>
    </source>
</reference>
<dbReference type="Proteomes" id="UP000774000">
    <property type="component" value="Unassembled WGS sequence"/>
</dbReference>
<dbReference type="AlphaFoldDB" id="A0A938XQ59"/>
<keyword evidence="1" id="KW-0812">Transmembrane</keyword>
<dbReference type="PANTHER" id="PTHR43801:SF1">
    <property type="entry name" value="POLYPRENYL SYNTHETASE"/>
    <property type="match status" value="1"/>
</dbReference>
<dbReference type="PIRSF" id="PIRSF006594">
    <property type="entry name" value="UCP006594"/>
    <property type="match status" value="1"/>
</dbReference>
<organism evidence="2 3">
    <name type="scientific">Halanaerobacter jeridensis</name>
    <dbReference type="NCBI Taxonomy" id="706427"/>
    <lineage>
        <taxon>Bacteria</taxon>
        <taxon>Bacillati</taxon>
        <taxon>Bacillota</taxon>
        <taxon>Clostridia</taxon>
        <taxon>Halanaerobiales</taxon>
        <taxon>Halobacteroidaceae</taxon>
        <taxon>Halanaerobacter</taxon>
    </lineage>
</organism>
<keyword evidence="1" id="KW-0472">Membrane</keyword>
<accession>A0A938XQ59</accession>